<dbReference type="OrthoDB" id="68575at2759"/>
<dbReference type="Proteomes" id="UP000824998">
    <property type="component" value="Unassembled WGS sequence"/>
</dbReference>
<accession>A0A9P7YLD2</accession>
<dbReference type="PANTHER" id="PTHR30543">
    <property type="entry name" value="CHROMATE REDUCTASE"/>
    <property type="match status" value="1"/>
</dbReference>
<dbReference type="GO" id="GO:0005829">
    <property type="term" value="C:cytosol"/>
    <property type="evidence" value="ECO:0007669"/>
    <property type="project" value="TreeGrafter"/>
</dbReference>
<evidence type="ECO:0000259" key="1">
    <source>
        <dbReference type="Pfam" id="PF03358"/>
    </source>
</evidence>
<sequence>MTDSNTPSIAIITGSSRPNRIGHHVAALVAEALDGISKSSNVTLSNIDIATFSLPVFDEPVHPAMVPTYAQFTHAHSLAWSSEIAKHSGYILVTPSYNQGPPGGVKNAIDYLWNDIKGKPWCIVSYGIGDGGKAASDSLKLSLSCAAVVVETRPMLAFNGEGKNEMGIAKDVQLAAGGQLGEASQKDWEGKKGEFVKGFEEVVEAVRKNASGKKE</sequence>
<dbReference type="Gene3D" id="3.40.50.360">
    <property type="match status" value="1"/>
</dbReference>
<comment type="caution">
    <text evidence="2">The sequence shown here is derived from an EMBL/GenBank/DDBJ whole genome shotgun (WGS) entry which is preliminary data.</text>
</comment>
<evidence type="ECO:0000313" key="3">
    <source>
        <dbReference type="Proteomes" id="UP000824998"/>
    </source>
</evidence>
<dbReference type="GO" id="GO:0010181">
    <property type="term" value="F:FMN binding"/>
    <property type="evidence" value="ECO:0007669"/>
    <property type="project" value="TreeGrafter"/>
</dbReference>
<dbReference type="InterPro" id="IPR029039">
    <property type="entry name" value="Flavoprotein-like_sf"/>
</dbReference>
<organism evidence="2 3">
    <name type="scientific">Amylocarpus encephaloides</name>
    <dbReference type="NCBI Taxonomy" id="45428"/>
    <lineage>
        <taxon>Eukaryota</taxon>
        <taxon>Fungi</taxon>
        <taxon>Dikarya</taxon>
        <taxon>Ascomycota</taxon>
        <taxon>Pezizomycotina</taxon>
        <taxon>Leotiomycetes</taxon>
        <taxon>Helotiales</taxon>
        <taxon>Helotiales incertae sedis</taxon>
        <taxon>Amylocarpus</taxon>
    </lineage>
</organism>
<proteinExistence type="predicted"/>
<keyword evidence="3" id="KW-1185">Reference proteome</keyword>
<reference evidence="2" key="1">
    <citation type="journal article" date="2021" name="IMA Fungus">
        <title>Genomic characterization of three marine fungi, including Emericellopsis atlantica sp. nov. with signatures of a generalist lifestyle and marine biomass degradation.</title>
        <authorList>
            <person name="Hagestad O.C."/>
            <person name="Hou L."/>
            <person name="Andersen J.H."/>
            <person name="Hansen E.H."/>
            <person name="Altermark B."/>
            <person name="Li C."/>
            <person name="Kuhnert E."/>
            <person name="Cox R.J."/>
            <person name="Crous P.W."/>
            <person name="Spatafora J.W."/>
            <person name="Lail K."/>
            <person name="Amirebrahimi M."/>
            <person name="Lipzen A."/>
            <person name="Pangilinan J."/>
            <person name="Andreopoulos W."/>
            <person name="Hayes R.D."/>
            <person name="Ng V."/>
            <person name="Grigoriev I.V."/>
            <person name="Jackson S.A."/>
            <person name="Sutton T.D.S."/>
            <person name="Dobson A.D.W."/>
            <person name="Rama T."/>
        </authorList>
    </citation>
    <scope>NUCLEOTIDE SEQUENCE</scope>
    <source>
        <strain evidence="2">TRa018bII</strain>
    </source>
</reference>
<protein>
    <submittedName>
        <fullName evidence="2">Flavoprotein-like protein</fullName>
    </submittedName>
</protein>
<dbReference type="PANTHER" id="PTHR30543:SF21">
    <property type="entry name" value="NAD(P)H-DEPENDENT FMN REDUCTASE LOT6"/>
    <property type="match status" value="1"/>
</dbReference>
<name>A0A9P7YLD2_9HELO</name>
<feature type="domain" description="NADPH-dependent FMN reductase-like" evidence="1">
    <location>
        <begin position="8"/>
        <end position="152"/>
    </location>
</feature>
<dbReference type="InterPro" id="IPR005025">
    <property type="entry name" value="FMN_Rdtase-like_dom"/>
</dbReference>
<dbReference type="SUPFAM" id="SSF52218">
    <property type="entry name" value="Flavoproteins"/>
    <property type="match status" value="1"/>
</dbReference>
<evidence type="ECO:0000313" key="2">
    <source>
        <dbReference type="EMBL" id="KAG9235883.1"/>
    </source>
</evidence>
<dbReference type="Pfam" id="PF03358">
    <property type="entry name" value="FMN_red"/>
    <property type="match status" value="1"/>
</dbReference>
<dbReference type="AlphaFoldDB" id="A0A9P7YLD2"/>
<dbReference type="EMBL" id="MU251420">
    <property type="protein sequence ID" value="KAG9235883.1"/>
    <property type="molecule type" value="Genomic_DNA"/>
</dbReference>
<gene>
    <name evidence="2" type="ORF">BJ875DRAFT_373285</name>
</gene>
<dbReference type="InterPro" id="IPR050712">
    <property type="entry name" value="NAD(P)H-dep_reductase"/>
</dbReference>
<dbReference type="GO" id="GO:0016491">
    <property type="term" value="F:oxidoreductase activity"/>
    <property type="evidence" value="ECO:0007669"/>
    <property type="project" value="InterPro"/>
</dbReference>